<dbReference type="NCBIfam" id="TIGR02727">
    <property type="entry name" value="MTHFS_bact"/>
    <property type="match status" value="1"/>
</dbReference>
<evidence type="ECO:0000256" key="4">
    <source>
        <dbReference type="ARBA" id="ARBA00036539"/>
    </source>
</evidence>
<comment type="catalytic activity">
    <reaction evidence="4 6">
        <text>(6S)-5-formyl-5,6,7,8-tetrahydrofolate + ATP = (6R)-5,10-methenyltetrahydrofolate + ADP + phosphate</text>
        <dbReference type="Rhea" id="RHEA:10488"/>
        <dbReference type="ChEBI" id="CHEBI:30616"/>
        <dbReference type="ChEBI" id="CHEBI:43474"/>
        <dbReference type="ChEBI" id="CHEBI:57455"/>
        <dbReference type="ChEBI" id="CHEBI:57457"/>
        <dbReference type="ChEBI" id="CHEBI:456216"/>
        <dbReference type="EC" id="6.3.3.2"/>
    </reaction>
</comment>
<keyword evidence="3 6" id="KW-0067">ATP-binding</keyword>
<dbReference type="GeneID" id="72005268"/>
<comment type="cofactor">
    <cofactor evidence="6">
        <name>Mg(2+)</name>
        <dbReference type="ChEBI" id="CHEBI:18420"/>
    </cofactor>
</comment>
<keyword evidence="6" id="KW-0479">Metal-binding</keyword>
<dbReference type="EC" id="6.3.3.2" evidence="5 6"/>
<evidence type="ECO:0000313" key="8">
    <source>
        <dbReference type="Proteomes" id="UP000814176"/>
    </source>
</evidence>
<evidence type="ECO:0000256" key="6">
    <source>
        <dbReference type="RuleBase" id="RU361279"/>
    </source>
</evidence>
<reference evidence="7 8" key="1">
    <citation type="journal article" date="2021" name="Environ. Microbiol.">
        <title>Gene family expansions and transcriptome signatures uncover fungal adaptations to wood decay.</title>
        <authorList>
            <person name="Hage H."/>
            <person name="Miyauchi S."/>
            <person name="Viragh M."/>
            <person name="Drula E."/>
            <person name="Min B."/>
            <person name="Chaduli D."/>
            <person name="Navarro D."/>
            <person name="Favel A."/>
            <person name="Norest M."/>
            <person name="Lesage-Meessen L."/>
            <person name="Balint B."/>
            <person name="Merenyi Z."/>
            <person name="de Eugenio L."/>
            <person name="Morin E."/>
            <person name="Martinez A.T."/>
            <person name="Baldrian P."/>
            <person name="Stursova M."/>
            <person name="Martinez M.J."/>
            <person name="Novotny C."/>
            <person name="Magnuson J.K."/>
            <person name="Spatafora J.W."/>
            <person name="Maurice S."/>
            <person name="Pangilinan J."/>
            <person name="Andreopoulos W."/>
            <person name="LaButti K."/>
            <person name="Hundley H."/>
            <person name="Na H."/>
            <person name="Kuo A."/>
            <person name="Barry K."/>
            <person name="Lipzen A."/>
            <person name="Henrissat B."/>
            <person name="Riley R."/>
            <person name="Ahrendt S."/>
            <person name="Nagy L.G."/>
            <person name="Grigoriev I.V."/>
            <person name="Martin F."/>
            <person name="Rosso M.N."/>
        </authorList>
    </citation>
    <scope>NUCLEOTIDE SEQUENCE [LARGE SCALE GENOMIC DNA]</scope>
    <source>
        <strain evidence="7 8">CIRM-BRFM 1785</strain>
    </source>
</reference>
<dbReference type="Pfam" id="PF01812">
    <property type="entry name" value="5-FTHF_cyc-lig"/>
    <property type="match status" value="1"/>
</dbReference>
<dbReference type="SUPFAM" id="SSF100950">
    <property type="entry name" value="NagB/RpiA/CoA transferase-like"/>
    <property type="match status" value="1"/>
</dbReference>
<evidence type="ECO:0000313" key="7">
    <source>
        <dbReference type="EMBL" id="KAH9833197.1"/>
    </source>
</evidence>
<evidence type="ECO:0000256" key="1">
    <source>
        <dbReference type="ARBA" id="ARBA00010638"/>
    </source>
</evidence>
<gene>
    <name evidence="7" type="ORF">C8Q71DRAFT_774598</name>
</gene>
<dbReference type="Gene3D" id="3.40.50.10420">
    <property type="entry name" value="NagB/RpiA/CoA transferase-like"/>
    <property type="match status" value="1"/>
</dbReference>
<comment type="caution">
    <text evidence="7">The sequence shown here is derived from an EMBL/GenBank/DDBJ whole genome shotgun (WGS) entry which is preliminary data.</text>
</comment>
<dbReference type="RefSeq" id="XP_047775963.1">
    <property type="nucleotide sequence ID" value="XM_047924536.1"/>
</dbReference>
<sequence>MSTLQAQKKALRKAMATRLRSLPVSDVQQQSRMIADRVLASPHFARSQCVSCYLSMPSGEVDTTSLVSAILRSGKTLFVPKIDTARDGAMDFLQVYGEEDLRSFPSGTWGIKEPTYEWNGVQRRSAMDDGTELDLILLPGVAFDRSMLRLGHGKGYYDRFLSSHTAAKSAKGQRKPLLVALALREQILEAGQVPTAPHDWTMDVIVGPDGLLGESAAGGSQ</sequence>
<keyword evidence="2 6" id="KW-0547">Nucleotide-binding</keyword>
<dbReference type="InterPro" id="IPR024185">
    <property type="entry name" value="FTHF_cligase-like_sf"/>
</dbReference>
<keyword evidence="8" id="KW-1185">Reference proteome</keyword>
<dbReference type="PIRSF" id="PIRSF006806">
    <property type="entry name" value="FTHF_cligase"/>
    <property type="match status" value="1"/>
</dbReference>
<comment type="similarity">
    <text evidence="1 6">Belongs to the 5-formyltetrahydrofolate cyclo-ligase family.</text>
</comment>
<name>A0ABQ8K817_9APHY</name>
<evidence type="ECO:0000256" key="5">
    <source>
        <dbReference type="ARBA" id="ARBA00038966"/>
    </source>
</evidence>
<organism evidence="7 8">
    <name type="scientific">Rhodofomes roseus</name>
    <dbReference type="NCBI Taxonomy" id="34475"/>
    <lineage>
        <taxon>Eukaryota</taxon>
        <taxon>Fungi</taxon>
        <taxon>Dikarya</taxon>
        <taxon>Basidiomycota</taxon>
        <taxon>Agaricomycotina</taxon>
        <taxon>Agaricomycetes</taxon>
        <taxon>Polyporales</taxon>
        <taxon>Rhodofomes</taxon>
    </lineage>
</organism>
<proteinExistence type="inferred from homology"/>
<dbReference type="InterPro" id="IPR002698">
    <property type="entry name" value="FTHF_cligase"/>
</dbReference>
<dbReference type="PANTHER" id="PTHR23407:SF1">
    <property type="entry name" value="5-FORMYLTETRAHYDROFOLATE CYCLO-LIGASE"/>
    <property type="match status" value="1"/>
</dbReference>
<keyword evidence="6" id="KW-0460">Magnesium</keyword>
<evidence type="ECO:0000256" key="2">
    <source>
        <dbReference type="ARBA" id="ARBA00022741"/>
    </source>
</evidence>
<protein>
    <recommendedName>
        <fullName evidence="5 6">5-formyltetrahydrofolate cyclo-ligase</fullName>
        <ecNumber evidence="5 6">6.3.3.2</ecNumber>
    </recommendedName>
</protein>
<evidence type="ECO:0000256" key="3">
    <source>
        <dbReference type="ARBA" id="ARBA00022840"/>
    </source>
</evidence>
<dbReference type="Proteomes" id="UP000814176">
    <property type="component" value="Unassembled WGS sequence"/>
</dbReference>
<dbReference type="EMBL" id="JADCUA010000019">
    <property type="protein sequence ID" value="KAH9833197.1"/>
    <property type="molecule type" value="Genomic_DNA"/>
</dbReference>
<accession>A0ABQ8K817</accession>
<dbReference type="PANTHER" id="PTHR23407">
    <property type="entry name" value="ATPASE INHIBITOR/5-FORMYLTETRAHYDROFOLATE CYCLO-LIGASE"/>
    <property type="match status" value="1"/>
</dbReference>
<dbReference type="InterPro" id="IPR037171">
    <property type="entry name" value="NagB/RpiA_transferase-like"/>
</dbReference>